<reference evidence="2" key="1">
    <citation type="submission" date="2016-10" db="EMBL/GenBank/DDBJ databases">
        <authorList>
            <person name="Varghese N."/>
            <person name="Submissions S."/>
        </authorList>
    </citation>
    <scope>NUCLEOTIDE SEQUENCE [LARGE SCALE GENOMIC DNA]</scope>
    <source>
        <strain evidence="2">JCM 15604</strain>
    </source>
</reference>
<gene>
    <name evidence="1" type="ORF">SAMN05216177_102245</name>
</gene>
<evidence type="ECO:0000313" key="1">
    <source>
        <dbReference type="EMBL" id="SFP31736.1"/>
    </source>
</evidence>
<proteinExistence type="predicted"/>
<protein>
    <submittedName>
        <fullName evidence="1">Uncharacterized protein</fullName>
    </submittedName>
</protein>
<accession>A0A1I5PE22</accession>
<dbReference type="Proteomes" id="UP000182025">
    <property type="component" value="Unassembled WGS sequence"/>
</dbReference>
<dbReference type="EMBL" id="FOXK01000002">
    <property type="protein sequence ID" value="SFP31736.1"/>
    <property type="molecule type" value="Genomic_DNA"/>
</dbReference>
<dbReference type="AlphaFoldDB" id="A0A1I5PE22"/>
<evidence type="ECO:0000313" key="2">
    <source>
        <dbReference type="Proteomes" id="UP000182025"/>
    </source>
</evidence>
<dbReference type="RefSeq" id="WP_074913661.1">
    <property type="nucleotide sequence ID" value="NZ_FOXK01000002.1"/>
</dbReference>
<sequence length="64" mass="7002">MGLLTELAQVKAVADAVELLDVDALDFEHLELNNGRDFLLALVTGPQAERLAELLERLRSGQEA</sequence>
<name>A0A1I5PE22_9GAMM</name>
<keyword evidence="2" id="KW-1185">Reference proteome</keyword>
<organism evidence="1 2">
    <name type="scientific">Ectopseudomonas toyotomiensis</name>
    <dbReference type="NCBI Taxonomy" id="554344"/>
    <lineage>
        <taxon>Bacteria</taxon>
        <taxon>Pseudomonadati</taxon>
        <taxon>Pseudomonadota</taxon>
        <taxon>Gammaproteobacteria</taxon>
        <taxon>Pseudomonadales</taxon>
        <taxon>Pseudomonadaceae</taxon>
        <taxon>Ectopseudomonas</taxon>
    </lineage>
</organism>